<dbReference type="Gene3D" id="3.30.420.260">
    <property type="match status" value="1"/>
</dbReference>
<proteinExistence type="predicted"/>
<evidence type="ECO:0000313" key="2">
    <source>
        <dbReference type="Proteomes" id="UP000644147"/>
    </source>
</evidence>
<accession>A0ABS1C5P6</accession>
<dbReference type="Proteomes" id="UP000644147">
    <property type="component" value="Unassembled WGS sequence"/>
</dbReference>
<comment type="caution">
    <text evidence="1">The sequence shown here is derived from an EMBL/GenBank/DDBJ whole genome shotgun (WGS) entry which is preliminary data.</text>
</comment>
<protein>
    <submittedName>
        <fullName evidence="1">DUF3822 family protein</fullName>
    </submittedName>
</protein>
<organism evidence="1 2">
    <name type="scientific">Adhaeribacter terrigena</name>
    <dbReference type="NCBI Taxonomy" id="2793070"/>
    <lineage>
        <taxon>Bacteria</taxon>
        <taxon>Pseudomonadati</taxon>
        <taxon>Bacteroidota</taxon>
        <taxon>Cytophagia</taxon>
        <taxon>Cytophagales</taxon>
        <taxon>Hymenobacteraceae</taxon>
        <taxon>Adhaeribacter</taxon>
    </lineage>
</organism>
<dbReference type="Pfam" id="PF12864">
    <property type="entry name" value="DUF3822"/>
    <property type="match status" value="1"/>
</dbReference>
<dbReference type="InterPro" id="IPR024213">
    <property type="entry name" value="DUF3822"/>
</dbReference>
<dbReference type="RefSeq" id="WP_200507598.1">
    <property type="nucleotide sequence ID" value="NZ_JAEHFX010000011.1"/>
</dbReference>
<gene>
    <name evidence="1" type="ORF">I5M27_17080</name>
</gene>
<dbReference type="EMBL" id="JAEHFX010000011">
    <property type="protein sequence ID" value="MBK0404711.1"/>
    <property type="molecule type" value="Genomic_DNA"/>
</dbReference>
<reference evidence="1 2" key="1">
    <citation type="submission" date="2020-12" db="EMBL/GenBank/DDBJ databases">
        <title>Bacterial novel species Adhaeribacter sp. BT258 isolated from soil.</title>
        <authorList>
            <person name="Jung H.-Y."/>
        </authorList>
    </citation>
    <scope>NUCLEOTIDE SEQUENCE [LARGE SCALE GENOMIC DNA]</scope>
    <source>
        <strain evidence="1 2">BT258</strain>
    </source>
</reference>
<dbReference type="CDD" id="cd24013">
    <property type="entry name" value="ASKHA_ATPase_BT3980-like"/>
    <property type="match status" value="1"/>
</dbReference>
<name>A0ABS1C5P6_9BACT</name>
<keyword evidence="2" id="KW-1185">Reference proteome</keyword>
<evidence type="ECO:0000313" key="1">
    <source>
        <dbReference type="EMBL" id="MBK0404711.1"/>
    </source>
</evidence>
<sequence>MSTATTHYRQVLKITDEALLTGQTGPLNLYCSLSTRHIRLAVADAQRNKILSLEDYELSTIFSQLQLTEQLNLLADENESLTKTHWNEIRVAIKNQNFTYIPETLFDPSAAQHYLNLHAEPDEFHEEILTYRHPKIEAVSIFTIDSYLIKWFEETFTRKKLRFMHQTSPLIEGILNEHQRSLQKKTYLYIEQNNLSILLAQDGRLEFCNQFYYASAEDFIYFTLLVMQEQKLNPDQDPVTVWGDLTHDSALFTILRKYIRNVTLGKKPQNMTFSYKFDDVFDHRFFDLYNLHLCE</sequence>
<dbReference type="Gene3D" id="3.30.420.250">
    <property type="match status" value="1"/>
</dbReference>